<protein>
    <recommendedName>
        <fullName evidence="4">Six-bladed beta-propeller, TolB-like protein</fullName>
    </recommendedName>
</protein>
<dbReference type="Proteomes" id="UP000237347">
    <property type="component" value="Unassembled WGS sequence"/>
</dbReference>
<accession>A0AAW0J6B2</accession>
<dbReference type="PANTHER" id="PTHR31460">
    <property type="match status" value="1"/>
</dbReference>
<organism evidence="2 3">
    <name type="scientific">Quercus suber</name>
    <name type="common">Cork oak</name>
    <dbReference type="NCBI Taxonomy" id="58331"/>
    <lineage>
        <taxon>Eukaryota</taxon>
        <taxon>Viridiplantae</taxon>
        <taxon>Streptophyta</taxon>
        <taxon>Embryophyta</taxon>
        <taxon>Tracheophyta</taxon>
        <taxon>Spermatophyta</taxon>
        <taxon>Magnoliopsida</taxon>
        <taxon>eudicotyledons</taxon>
        <taxon>Gunneridae</taxon>
        <taxon>Pentapetalae</taxon>
        <taxon>rosids</taxon>
        <taxon>fabids</taxon>
        <taxon>Fagales</taxon>
        <taxon>Fagaceae</taxon>
        <taxon>Quercus</taxon>
    </lineage>
</organism>
<dbReference type="FunFam" id="2.120.10.30:FF:000089">
    <property type="entry name" value="Calcium-dependent phosphotriesterase superfamily protein"/>
    <property type="match status" value="1"/>
</dbReference>
<keyword evidence="3" id="KW-1185">Reference proteome</keyword>
<dbReference type="SUPFAM" id="SSF63829">
    <property type="entry name" value="Calcium-dependent phosphotriesterase"/>
    <property type="match status" value="1"/>
</dbReference>
<gene>
    <name evidence="2" type="ORF">CFP56_037020</name>
</gene>
<dbReference type="Gene3D" id="2.120.10.30">
    <property type="entry name" value="TolB, C-terminal domain"/>
    <property type="match status" value="1"/>
</dbReference>
<dbReference type="EMBL" id="PKMF04000679">
    <property type="protein sequence ID" value="KAK7822103.1"/>
    <property type="molecule type" value="Genomic_DNA"/>
</dbReference>
<name>A0AAW0J6B2_QUESU</name>
<evidence type="ECO:0000313" key="2">
    <source>
        <dbReference type="EMBL" id="KAK7822103.1"/>
    </source>
</evidence>
<feature type="chain" id="PRO_5043575564" description="Six-bladed beta-propeller, TolB-like protein" evidence="1">
    <location>
        <begin position="24"/>
        <end position="455"/>
    </location>
</feature>
<evidence type="ECO:0008006" key="4">
    <source>
        <dbReference type="Google" id="ProtNLM"/>
    </source>
</evidence>
<evidence type="ECO:0000256" key="1">
    <source>
        <dbReference type="SAM" id="SignalP"/>
    </source>
</evidence>
<comment type="caution">
    <text evidence="2">The sequence shown here is derived from an EMBL/GenBank/DDBJ whole genome shotgun (WGS) entry which is preliminary data.</text>
</comment>
<feature type="signal peptide" evidence="1">
    <location>
        <begin position="1"/>
        <end position="23"/>
    </location>
</feature>
<reference evidence="2 3" key="1">
    <citation type="journal article" date="2018" name="Sci. Data">
        <title>The draft genome sequence of cork oak.</title>
        <authorList>
            <person name="Ramos A.M."/>
            <person name="Usie A."/>
            <person name="Barbosa P."/>
            <person name="Barros P.M."/>
            <person name="Capote T."/>
            <person name="Chaves I."/>
            <person name="Simoes F."/>
            <person name="Abreu I."/>
            <person name="Carrasquinho I."/>
            <person name="Faro C."/>
            <person name="Guimaraes J.B."/>
            <person name="Mendonca D."/>
            <person name="Nobrega F."/>
            <person name="Rodrigues L."/>
            <person name="Saibo N.J.M."/>
            <person name="Varela M.C."/>
            <person name="Egas C."/>
            <person name="Matos J."/>
            <person name="Miguel C.M."/>
            <person name="Oliveira M.M."/>
            <person name="Ricardo C.P."/>
            <person name="Goncalves S."/>
        </authorList>
    </citation>
    <scope>NUCLEOTIDE SEQUENCE [LARGE SCALE GENOMIC DNA]</scope>
    <source>
        <strain evidence="3">cv. HL8</strain>
    </source>
</reference>
<proteinExistence type="predicted"/>
<evidence type="ECO:0000313" key="3">
    <source>
        <dbReference type="Proteomes" id="UP000237347"/>
    </source>
</evidence>
<keyword evidence="1" id="KW-0732">Signal</keyword>
<dbReference type="GO" id="GO:0005783">
    <property type="term" value="C:endoplasmic reticulum"/>
    <property type="evidence" value="ECO:0007669"/>
    <property type="project" value="TreeGrafter"/>
</dbReference>
<sequence length="455" mass="49365">MAICSTKFVFLLFLLSAIPIAYLISLELATPPTHVYHYHSSGWFRECAKWDHLNSRFLVSFLDGGVAQLSLPKGGDHSTVTVLEELTVIKDVDLVGNGSLGIVVDHQRNRLLVVSADVIGNKYGALAAYDLSTWQRLFLTHLSGPTIPIAYLISLELATPPTHVYHYHSSGWFRECAKWDHLNSRFLVSFLEGGVAQLSLPKGGDHSTVTVLEELTVIKDVDLVGNGSLGIVVDHQRNRLLVVSADVIGNKYGALAAYDLSTWQRLFLTHLSGPSDGKSFADDVAVDAEGNAYVTDAQGGKLWKVGVDGKFLSIIKNPLFTPKEWYKNLVGLNGIVYHPDGYLIVIHTFSGNLFKIDLASGEEVKLVKVVGGPLTFGDGLELVSPTKLVVAGTTARLVESSDGWETASVAATFSGPKHRLATSATVKDGKVYLSHLLGMGYPRKKHAIVEAVFSA</sequence>
<dbReference type="AlphaFoldDB" id="A0AAW0J6B2"/>
<dbReference type="InterPro" id="IPR011042">
    <property type="entry name" value="6-blade_b-propeller_TolB-like"/>
</dbReference>
<dbReference type="PANTHER" id="PTHR31460:SF0">
    <property type="entry name" value="CALCIUM-DEPENDENT PHOSPHOTRIESTERASE SUPERFAMILY PROTEIN-RELATED"/>
    <property type="match status" value="1"/>
</dbReference>
<dbReference type="InterPro" id="IPR053224">
    <property type="entry name" value="Sensory_adhesion_molecule"/>
</dbReference>